<organism evidence="1 2">
    <name type="scientific">Bacillus swezeyi</name>
    <dbReference type="NCBI Taxonomy" id="1925020"/>
    <lineage>
        <taxon>Bacteria</taxon>
        <taxon>Bacillati</taxon>
        <taxon>Bacillota</taxon>
        <taxon>Bacilli</taxon>
        <taxon>Bacillales</taxon>
        <taxon>Bacillaceae</taxon>
        <taxon>Bacillus</taxon>
    </lineage>
</organism>
<dbReference type="EMBL" id="QSND01000002">
    <property type="protein sequence ID" value="KAA6451873.1"/>
    <property type="molecule type" value="Genomic_DNA"/>
</dbReference>
<accession>A0A5M8RX56</accession>
<comment type="caution">
    <text evidence="1">The sequence shown here is derived from an EMBL/GenBank/DDBJ whole genome shotgun (WGS) entry which is preliminary data.</text>
</comment>
<protein>
    <submittedName>
        <fullName evidence="1">Uncharacterized protein</fullName>
    </submittedName>
</protein>
<dbReference type="AlphaFoldDB" id="A0A5M8RX56"/>
<proteinExistence type="predicted"/>
<dbReference type="Proteomes" id="UP000324326">
    <property type="component" value="Unassembled WGS sequence"/>
</dbReference>
<evidence type="ECO:0000313" key="2">
    <source>
        <dbReference type="Proteomes" id="UP000324326"/>
    </source>
</evidence>
<gene>
    <name evidence="1" type="ORF">DX927_14285</name>
</gene>
<sequence>MASAVQTVSSMEKTYIIFAKNRPGFDERPLFQSLINTNEPEEEGGKKVSLVLSGFKEGSAIPAVSILHGWAVLRQSNASSNRRTSRYDDVCFLNGP</sequence>
<dbReference type="RefSeq" id="WP_148957712.1">
    <property type="nucleotide sequence ID" value="NZ_QSND01000002.1"/>
</dbReference>
<evidence type="ECO:0000313" key="1">
    <source>
        <dbReference type="EMBL" id="KAA6451873.1"/>
    </source>
</evidence>
<name>A0A5M8RX56_9BACI</name>
<reference evidence="1 2" key="1">
    <citation type="submission" date="2018-08" db="EMBL/GenBank/DDBJ databases">
        <title>Bacillus phenotypic plasticity.</title>
        <authorList>
            <person name="Hurtado E."/>
        </authorList>
    </citation>
    <scope>NUCLEOTIDE SEQUENCE [LARGE SCALE GENOMIC DNA]</scope>
    <source>
        <strain evidence="1 2">427</strain>
    </source>
</reference>